<organism evidence="1 2">
    <name type="scientific">Dermacentor silvarum</name>
    <name type="common">Tick</name>
    <dbReference type="NCBI Taxonomy" id="543639"/>
    <lineage>
        <taxon>Eukaryota</taxon>
        <taxon>Metazoa</taxon>
        <taxon>Ecdysozoa</taxon>
        <taxon>Arthropoda</taxon>
        <taxon>Chelicerata</taxon>
        <taxon>Arachnida</taxon>
        <taxon>Acari</taxon>
        <taxon>Parasitiformes</taxon>
        <taxon>Ixodida</taxon>
        <taxon>Ixodoidea</taxon>
        <taxon>Ixodidae</taxon>
        <taxon>Rhipicephalinae</taxon>
        <taxon>Dermacentor</taxon>
    </lineage>
</organism>
<proteinExistence type="predicted"/>
<name>A0ACB8CLE5_DERSI</name>
<dbReference type="Proteomes" id="UP000821865">
    <property type="component" value="Chromosome 6"/>
</dbReference>
<accession>A0ACB8CLE5</accession>
<evidence type="ECO:0000313" key="1">
    <source>
        <dbReference type="EMBL" id="KAH7945746.1"/>
    </source>
</evidence>
<keyword evidence="2" id="KW-1185">Reference proteome</keyword>
<protein>
    <submittedName>
        <fullName evidence="1">Uncharacterized protein</fullName>
    </submittedName>
</protein>
<evidence type="ECO:0000313" key="2">
    <source>
        <dbReference type="Proteomes" id="UP000821865"/>
    </source>
</evidence>
<dbReference type="EMBL" id="CM023475">
    <property type="protein sequence ID" value="KAH7945746.1"/>
    <property type="molecule type" value="Genomic_DNA"/>
</dbReference>
<sequence>MDVAHPSCVSPDDFTGESAWIRQVAEKRSVCLPIARVVIEGPFGQLSTEAAISASLPDNFPYLFSNRSEQMLKERGKSLSSEAAPKSEARKETRRLIGVFPIEQRSEDHGTIPEAAASGNEPYVSVAECEGKTVTEESRGFPASETEGPLGQVCTEAATSASLPEKVAYFSNRSDQVLKKRRKRKARKADAVEALRIKLAKRHCDSAEAALKYGCRTGETARSNGHRGMTSRGAHVRLEEAGVNQGHEEDSGSEDSGGDEKKKKKKKEGYKTDDTYGSLPHSKEALANC</sequence>
<gene>
    <name evidence="1" type="ORF">HPB49_015150</name>
</gene>
<reference evidence="1" key="1">
    <citation type="submission" date="2020-05" db="EMBL/GenBank/DDBJ databases">
        <title>Large-scale comparative analyses of tick genomes elucidate their genetic diversity and vector capacities.</title>
        <authorList>
            <person name="Jia N."/>
            <person name="Wang J."/>
            <person name="Shi W."/>
            <person name="Du L."/>
            <person name="Sun Y."/>
            <person name="Zhan W."/>
            <person name="Jiang J."/>
            <person name="Wang Q."/>
            <person name="Zhang B."/>
            <person name="Ji P."/>
            <person name="Sakyi L.B."/>
            <person name="Cui X."/>
            <person name="Yuan T."/>
            <person name="Jiang B."/>
            <person name="Yang W."/>
            <person name="Lam T.T.-Y."/>
            <person name="Chang Q."/>
            <person name="Ding S."/>
            <person name="Wang X."/>
            <person name="Zhu J."/>
            <person name="Ruan X."/>
            <person name="Zhao L."/>
            <person name="Wei J."/>
            <person name="Que T."/>
            <person name="Du C."/>
            <person name="Cheng J."/>
            <person name="Dai P."/>
            <person name="Han X."/>
            <person name="Huang E."/>
            <person name="Gao Y."/>
            <person name="Liu J."/>
            <person name="Shao H."/>
            <person name="Ye R."/>
            <person name="Li L."/>
            <person name="Wei W."/>
            <person name="Wang X."/>
            <person name="Wang C."/>
            <person name="Yang T."/>
            <person name="Huo Q."/>
            <person name="Li W."/>
            <person name="Guo W."/>
            <person name="Chen H."/>
            <person name="Zhou L."/>
            <person name="Ni X."/>
            <person name="Tian J."/>
            <person name="Zhou Y."/>
            <person name="Sheng Y."/>
            <person name="Liu T."/>
            <person name="Pan Y."/>
            <person name="Xia L."/>
            <person name="Li J."/>
            <person name="Zhao F."/>
            <person name="Cao W."/>
        </authorList>
    </citation>
    <scope>NUCLEOTIDE SEQUENCE</scope>
    <source>
        <strain evidence="1">Dsil-2018</strain>
    </source>
</reference>
<comment type="caution">
    <text evidence="1">The sequence shown here is derived from an EMBL/GenBank/DDBJ whole genome shotgun (WGS) entry which is preliminary data.</text>
</comment>